<protein>
    <submittedName>
        <fullName evidence="1">Uncharacterized protein</fullName>
    </submittedName>
</protein>
<evidence type="ECO:0000313" key="2">
    <source>
        <dbReference type="Proteomes" id="UP000823775"/>
    </source>
</evidence>
<keyword evidence="2" id="KW-1185">Reference proteome</keyword>
<dbReference type="Proteomes" id="UP000823775">
    <property type="component" value="Unassembled WGS sequence"/>
</dbReference>
<reference evidence="1 2" key="1">
    <citation type="journal article" date="2021" name="BMC Genomics">
        <title>Datura genome reveals duplications of psychoactive alkaloid biosynthetic genes and high mutation rate following tissue culture.</title>
        <authorList>
            <person name="Rajewski A."/>
            <person name="Carter-House D."/>
            <person name="Stajich J."/>
            <person name="Litt A."/>
        </authorList>
    </citation>
    <scope>NUCLEOTIDE SEQUENCE [LARGE SCALE GENOMIC DNA]</scope>
    <source>
        <strain evidence="1">AR-01</strain>
    </source>
</reference>
<sequence>MVKTRSAAVGAKAFAPAARVIAHGWGSGRDRNRVLRALYTPRSPPLSWTQFSEVFLEKFVPHRLRKRNKDQFEGLHSMVCYSPSMRSSKDVEMIHCQDYEGDGKGTRRFGGFSALQASYSDHFGHINQGSRQVYWGSYSRFFDYGGHSSSSGPSHQSMIKRMVL</sequence>
<proteinExistence type="predicted"/>
<gene>
    <name evidence="1" type="ORF">HAX54_016628</name>
</gene>
<accession>A0ABS8UJ65</accession>
<dbReference type="EMBL" id="JACEIK010002080">
    <property type="protein sequence ID" value="MCD9558928.1"/>
    <property type="molecule type" value="Genomic_DNA"/>
</dbReference>
<name>A0ABS8UJ65_DATST</name>
<organism evidence="1 2">
    <name type="scientific">Datura stramonium</name>
    <name type="common">Jimsonweed</name>
    <name type="synonym">Common thornapple</name>
    <dbReference type="NCBI Taxonomy" id="4076"/>
    <lineage>
        <taxon>Eukaryota</taxon>
        <taxon>Viridiplantae</taxon>
        <taxon>Streptophyta</taxon>
        <taxon>Embryophyta</taxon>
        <taxon>Tracheophyta</taxon>
        <taxon>Spermatophyta</taxon>
        <taxon>Magnoliopsida</taxon>
        <taxon>eudicotyledons</taxon>
        <taxon>Gunneridae</taxon>
        <taxon>Pentapetalae</taxon>
        <taxon>asterids</taxon>
        <taxon>lamiids</taxon>
        <taxon>Solanales</taxon>
        <taxon>Solanaceae</taxon>
        <taxon>Solanoideae</taxon>
        <taxon>Datureae</taxon>
        <taxon>Datura</taxon>
    </lineage>
</organism>
<comment type="caution">
    <text evidence="1">The sequence shown here is derived from an EMBL/GenBank/DDBJ whole genome shotgun (WGS) entry which is preliminary data.</text>
</comment>
<evidence type="ECO:0000313" key="1">
    <source>
        <dbReference type="EMBL" id="MCD9558928.1"/>
    </source>
</evidence>